<keyword evidence="9" id="KW-1185">Reference proteome</keyword>
<accession>A0A0K1JHM8</accession>
<evidence type="ECO:0008006" key="10">
    <source>
        <dbReference type="Google" id="ProtNLM"/>
    </source>
</evidence>
<evidence type="ECO:0000256" key="3">
    <source>
        <dbReference type="ARBA" id="ARBA00022692"/>
    </source>
</evidence>
<feature type="transmembrane region" description="Helical" evidence="7">
    <location>
        <begin position="80"/>
        <end position="102"/>
    </location>
</feature>
<keyword evidence="3 7" id="KW-0812">Transmembrane</keyword>
<dbReference type="RefSeq" id="WP_052591320.1">
    <property type="nucleotide sequence ID" value="NZ_CP011112.1"/>
</dbReference>
<feature type="transmembrane region" description="Helical" evidence="7">
    <location>
        <begin position="202"/>
        <end position="223"/>
    </location>
</feature>
<feature type="transmembrane region" description="Helical" evidence="7">
    <location>
        <begin position="313"/>
        <end position="333"/>
    </location>
</feature>
<dbReference type="PANTHER" id="PTHR30250">
    <property type="entry name" value="PST FAMILY PREDICTED COLANIC ACID TRANSPORTER"/>
    <property type="match status" value="1"/>
</dbReference>
<evidence type="ECO:0000313" key="8">
    <source>
        <dbReference type="EMBL" id="AKU16105.1"/>
    </source>
</evidence>
<feature type="transmembrane region" description="Helical" evidence="7">
    <location>
        <begin position="283"/>
        <end position="301"/>
    </location>
</feature>
<reference evidence="8 9" key="1">
    <citation type="submission" date="2015-03" db="EMBL/GenBank/DDBJ databases">
        <title>Luteipulveratus halotolerans sp. nov., a novel actinobacterium (Dermacoccaceae) from Sarawak, Malaysia.</title>
        <authorList>
            <person name="Juboi H."/>
            <person name="Basik A."/>
            <person name="Shamsul S.S."/>
            <person name="Arnold P."/>
            <person name="Schmitt E.K."/>
            <person name="Sanglier J.-J."/>
            <person name="Yeo T."/>
        </authorList>
    </citation>
    <scope>NUCLEOTIDE SEQUENCE [LARGE SCALE GENOMIC DNA]</scope>
    <source>
        <strain evidence="8 9">MN07-A0370</strain>
    </source>
</reference>
<keyword evidence="4 7" id="KW-1133">Transmembrane helix</keyword>
<feature type="transmembrane region" description="Helical" evidence="7">
    <location>
        <begin position="38"/>
        <end position="59"/>
    </location>
</feature>
<evidence type="ECO:0000256" key="1">
    <source>
        <dbReference type="ARBA" id="ARBA00004651"/>
    </source>
</evidence>
<dbReference type="GO" id="GO:0005886">
    <property type="term" value="C:plasma membrane"/>
    <property type="evidence" value="ECO:0007669"/>
    <property type="project" value="UniProtKB-SubCell"/>
</dbReference>
<evidence type="ECO:0000256" key="7">
    <source>
        <dbReference type="SAM" id="Phobius"/>
    </source>
</evidence>
<dbReference type="KEGG" id="lmoi:VV02_09925"/>
<dbReference type="Proteomes" id="UP000066480">
    <property type="component" value="Chromosome"/>
</dbReference>
<dbReference type="EMBL" id="CP011112">
    <property type="protein sequence ID" value="AKU16105.1"/>
    <property type="molecule type" value="Genomic_DNA"/>
</dbReference>
<evidence type="ECO:0000256" key="6">
    <source>
        <dbReference type="SAM" id="MobiDB-lite"/>
    </source>
</evidence>
<dbReference type="PANTHER" id="PTHR30250:SF28">
    <property type="entry name" value="POLYSACCHARIDE BIOSYNTHESIS PROTEIN"/>
    <property type="match status" value="1"/>
</dbReference>
<organism evidence="8 9">
    <name type="scientific">Luteipulveratus mongoliensis</name>
    <dbReference type="NCBI Taxonomy" id="571913"/>
    <lineage>
        <taxon>Bacteria</taxon>
        <taxon>Bacillati</taxon>
        <taxon>Actinomycetota</taxon>
        <taxon>Actinomycetes</taxon>
        <taxon>Micrococcales</taxon>
        <taxon>Dermacoccaceae</taxon>
        <taxon>Luteipulveratus</taxon>
    </lineage>
</organism>
<feature type="compositionally biased region" description="Basic and acidic residues" evidence="6">
    <location>
        <begin position="415"/>
        <end position="426"/>
    </location>
</feature>
<evidence type="ECO:0000256" key="4">
    <source>
        <dbReference type="ARBA" id="ARBA00022989"/>
    </source>
</evidence>
<feature type="region of interest" description="Disordered" evidence="6">
    <location>
        <begin position="403"/>
        <end position="433"/>
    </location>
</feature>
<proteinExistence type="predicted"/>
<keyword evidence="5 7" id="KW-0472">Membrane</keyword>
<evidence type="ECO:0000313" key="9">
    <source>
        <dbReference type="Proteomes" id="UP000066480"/>
    </source>
</evidence>
<name>A0A0K1JHM8_9MICO</name>
<dbReference type="Pfam" id="PF13440">
    <property type="entry name" value="Polysacc_synt_3"/>
    <property type="match status" value="1"/>
</dbReference>
<feature type="transmembrane region" description="Helical" evidence="7">
    <location>
        <begin position="379"/>
        <end position="397"/>
    </location>
</feature>
<protein>
    <recommendedName>
        <fullName evidence="10">Polysaccharide biosynthesis protein C-terminal domain-containing protein</fullName>
    </recommendedName>
</protein>
<feature type="transmembrane region" description="Helical" evidence="7">
    <location>
        <begin position="12"/>
        <end position="32"/>
    </location>
</feature>
<feature type="transmembrane region" description="Helical" evidence="7">
    <location>
        <begin position="164"/>
        <end position="182"/>
    </location>
</feature>
<feature type="transmembrane region" description="Helical" evidence="7">
    <location>
        <begin position="354"/>
        <end position="373"/>
    </location>
</feature>
<gene>
    <name evidence="8" type="ORF">VV02_09925</name>
</gene>
<feature type="transmembrane region" description="Helical" evidence="7">
    <location>
        <begin position="108"/>
        <end position="129"/>
    </location>
</feature>
<feature type="transmembrane region" description="Helical" evidence="7">
    <location>
        <begin position="243"/>
        <end position="262"/>
    </location>
</feature>
<keyword evidence="2" id="KW-1003">Cell membrane</keyword>
<comment type="subcellular location">
    <subcellularLocation>
        <location evidence="1">Cell membrane</location>
        <topology evidence="1">Multi-pass membrane protein</topology>
    </subcellularLocation>
</comment>
<dbReference type="InterPro" id="IPR050833">
    <property type="entry name" value="Poly_Biosynth_Transport"/>
</dbReference>
<dbReference type="AlphaFoldDB" id="A0A0K1JHM8"/>
<feature type="transmembrane region" description="Helical" evidence="7">
    <location>
        <begin position="136"/>
        <end position="158"/>
    </location>
</feature>
<dbReference type="STRING" id="571913.VV02_09925"/>
<evidence type="ECO:0000256" key="5">
    <source>
        <dbReference type="ARBA" id="ARBA00023136"/>
    </source>
</evidence>
<sequence>MTSAPLRRAGLTVLAGSALGFGINLLLTPVLSRIYSPATFGLFSTIVAVGTAAVGLSTLRLEVRAQSEPDDAVARALMSLALVVAALTSLVATWVAIGAVMLGAPRAWWLVGPVVLAGSLQLIGTAHLARRGGYRWLGAANFIQGAGTGLVQVVAGWWRASELALLLGFLLPRAVWMAPVAIRPGSRRRRSLGSTWAQFRGYGLIAGASAGVNSIAGQGLILLSSATYGSVRVGALAMAVRVLVSPLGIIGQAAAAASIGEIGRILRLGGPARSVVRHGVRDLLVVGIVPCVLAMALGPWLAPRVLGSEWKEVGVLVAWLAPGALFQFAVAPFSQLMNMTRNNRDLLRWDLIRLTLLVLSLLVPWAFGAPLWATIATYSASQIVLYAVLLHLVMMSVTGRHKLGGPSPTEEDLDEVRTQQVDRPDPDAPSLDWLDWHEGTEAQHDQAADPVATLGALWHERRTHESSRRR</sequence>
<evidence type="ECO:0000256" key="2">
    <source>
        <dbReference type="ARBA" id="ARBA00022475"/>
    </source>
</evidence>